<dbReference type="PANTHER" id="PTHR42928:SF5">
    <property type="entry name" value="BLR1237 PROTEIN"/>
    <property type="match status" value="1"/>
</dbReference>
<dbReference type="Gene3D" id="3.40.190.150">
    <property type="entry name" value="Bordetella uptake gene, domain 1"/>
    <property type="match status" value="1"/>
</dbReference>
<evidence type="ECO:0000313" key="3">
    <source>
        <dbReference type="EMBL" id="MFC6283474.1"/>
    </source>
</evidence>
<accession>A0ABW1U0P3</accession>
<feature type="signal peptide" evidence="2">
    <location>
        <begin position="1"/>
        <end position="24"/>
    </location>
</feature>
<dbReference type="Gene3D" id="3.40.190.10">
    <property type="entry name" value="Periplasmic binding protein-like II"/>
    <property type="match status" value="1"/>
</dbReference>
<sequence length="320" mass="33935">MKHSITNLVVLGLTVLFAAAPAMGADPFPSRPIRVIVPYPAGGVVDVQTRAVTQRMATELGQPIVVEARPGAGGNIAAEFVARSPADGYTVLVSAAFIINNPLMENKLRWAPKDFTQVARFSLAPSYFVVPASSPARSVKEFVELAKRAPQPLQYGDSGPGSPQVMAVAMFRSVAGLQLEPVTYKGAPPLVPDLINGAISMTILPSSVAYPHIKSGTIRALANISSHRSAQLPDVPTIAEAGYPDVTALSWYGFHVPAGTPPEVIKRLEAAAQAATATNEVKERLVNAGGESAFMSQPDFGVFLKADTVRWESVVKVIKR</sequence>
<dbReference type="InterPro" id="IPR005064">
    <property type="entry name" value="BUG"/>
</dbReference>
<reference evidence="4" key="1">
    <citation type="journal article" date="2019" name="Int. J. Syst. Evol. Microbiol.">
        <title>The Global Catalogue of Microorganisms (GCM) 10K type strain sequencing project: providing services to taxonomists for standard genome sequencing and annotation.</title>
        <authorList>
            <consortium name="The Broad Institute Genomics Platform"/>
            <consortium name="The Broad Institute Genome Sequencing Center for Infectious Disease"/>
            <person name="Wu L."/>
            <person name="Ma J."/>
        </authorList>
    </citation>
    <scope>NUCLEOTIDE SEQUENCE [LARGE SCALE GENOMIC DNA]</scope>
    <source>
        <strain evidence="4">CCUG 39402</strain>
    </source>
</reference>
<protein>
    <submittedName>
        <fullName evidence="3">Bug family tripartite tricarboxylate transporter substrate binding protein</fullName>
    </submittedName>
</protein>
<gene>
    <name evidence="3" type="ORF">ACFQND_19780</name>
</gene>
<evidence type="ECO:0000313" key="4">
    <source>
        <dbReference type="Proteomes" id="UP001596270"/>
    </source>
</evidence>
<keyword evidence="2" id="KW-0732">Signal</keyword>
<evidence type="ECO:0000256" key="2">
    <source>
        <dbReference type="SAM" id="SignalP"/>
    </source>
</evidence>
<dbReference type="EMBL" id="JBHSRS010000083">
    <property type="protein sequence ID" value="MFC6283474.1"/>
    <property type="molecule type" value="Genomic_DNA"/>
</dbReference>
<dbReference type="Proteomes" id="UP001596270">
    <property type="component" value="Unassembled WGS sequence"/>
</dbReference>
<comment type="caution">
    <text evidence="3">The sequence shown here is derived from an EMBL/GenBank/DDBJ whole genome shotgun (WGS) entry which is preliminary data.</text>
</comment>
<feature type="chain" id="PRO_5046478809" evidence="2">
    <location>
        <begin position="25"/>
        <end position="320"/>
    </location>
</feature>
<dbReference type="PANTHER" id="PTHR42928">
    <property type="entry name" value="TRICARBOXYLATE-BINDING PROTEIN"/>
    <property type="match status" value="1"/>
</dbReference>
<dbReference type="PIRSF" id="PIRSF017082">
    <property type="entry name" value="YflP"/>
    <property type="match status" value="1"/>
</dbReference>
<proteinExistence type="inferred from homology"/>
<dbReference type="RefSeq" id="WP_371438100.1">
    <property type="nucleotide sequence ID" value="NZ_JBHSRS010000083.1"/>
</dbReference>
<name>A0ABW1U0P3_9BURK</name>
<evidence type="ECO:0000256" key="1">
    <source>
        <dbReference type="ARBA" id="ARBA00006987"/>
    </source>
</evidence>
<dbReference type="InterPro" id="IPR042100">
    <property type="entry name" value="Bug_dom1"/>
</dbReference>
<dbReference type="SUPFAM" id="SSF53850">
    <property type="entry name" value="Periplasmic binding protein-like II"/>
    <property type="match status" value="1"/>
</dbReference>
<dbReference type="Pfam" id="PF03401">
    <property type="entry name" value="TctC"/>
    <property type="match status" value="1"/>
</dbReference>
<dbReference type="CDD" id="cd07012">
    <property type="entry name" value="PBP2_Bug_TTT"/>
    <property type="match status" value="1"/>
</dbReference>
<organism evidence="3 4">
    <name type="scientific">Polaromonas aquatica</name>
    <dbReference type="NCBI Taxonomy" id="332657"/>
    <lineage>
        <taxon>Bacteria</taxon>
        <taxon>Pseudomonadati</taxon>
        <taxon>Pseudomonadota</taxon>
        <taxon>Betaproteobacteria</taxon>
        <taxon>Burkholderiales</taxon>
        <taxon>Comamonadaceae</taxon>
        <taxon>Polaromonas</taxon>
    </lineage>
</organism>
<keyword evidence="4" id="KW-1185">Reference proteome</keyword>
<comment type="similarity">
    <text evidence="1">Belongs to the UPF0065 (bug) family.</text>
</comment>